<dbReference type="Gene3D" id="3.30.2310.50">
    <property type="entry name" value="Protein of unknown function (DUF3228), domain 1"/>
    <property type="match status" value="2"/>
</dbReference>
<evidence type="ECO:0008006" key="3">
    <source>
        <dbReference type="Google" id="ProtNLM"/>
    </source>
</evidence>
<gene>
    <name evidence="1" type="ORF">PCOR1329_LOCUS70754</name>
</gene>
<dbReference type="Pfam" id="PF11539">
    <property type="entry name" value="DUF3228"/>
    <property type="match status" value="1"/>
</dbReference>
<proteinExistence type="predicted"/>
<dbReference type="PANTHER" id="PTHR38666">
    <property type="match status" value="1"/>
</dbReference>
<dbReference type="Proteomes" id="UP001189429">
    <property type="component" value="Unassembled WGS sequence"/>
</dbReference>
<dbReference type="PANTHER" id="PTHR38666:SF2">
    <property type="entry name" value="FLAGELLAR ASSOCIATED PROTEIN"/>
    <property type="match status" value="1"/>
</dbReference>
<name>A0ABN9WUN7_9DINO</name>
<evidence type="ECO:0000313" key="1">
    <source>
        <dbReference type="EMBL" id="CAK0890553.1"/>
    </source>
</evidence>
<organism evidence="1 2">
    <name type="scientific">Prorocentrum cordatum</name>
    <dbReference type="NCBI Taxonomy" id="2364126"/>
    <lineage>
        <taxon>Eukaryota</taxon>
        <taxon>Sar</taxon>
        <taxon>Alveolata</taxon>
        <taxon>Dinophyceae</taxon>
        <taxon>Prorocentrales</taxon>
        <taxon>Prorocentraceae</taxon>
        <taxon>Prorocentrum</taxon>
    </lineage>
</organism>
<keyword evidence="2" id="KW-1185">Reference proteome</keyword>
<evidence type="ECO:0000313" key="2">
    <source>
        <dbReference type="Proteomes" id="UP001189429"/>
    </source>
</evidence>
<reference evidence="1" key="1">
    <citation type="submission" date="2023-10" db="EMBL/GenBank/DDBJ databases">
        <authorList>
            <person name="Chen Y."/>
            <person name="Shah S."/>
            <person name="Dougan E. K."/>
            <person name="Thang M."/>
            <person name="Chan C."/>
        </authorList>
    </citation>
    <scope>NUCLEOTIDE SEQUENCE [LARGE SCALE GENOMIC DNA]</scope>
</reference>
<comment type="caution">
    <text evidence="1">The sequence shown here is derived from an EMBL/GenBank/DDBJ whole genome shotgun (WGS) entry which is preliminary data.</text>
</comment>
<sequence>MTAAGGAGRAVVLDPFAARNFVEPGKDRPVGGAFIRFDKGEFEARVNAWYEELVSQGVDPLCAGYAPFCKHLFVPNFVPGLLDSVLTVTEETEPLLKTEYKARTEKELPVLTRWFPKDRVAGRVPEAKILDVILYSREQIRKENVAMGEDSGSDAPWGIVSVKPQSVDSELPMEPITMMRNALGVETGGSGVTLERDAYAKSVEFWSSHARVQ</sequence>
<dbReference type="EMBL" id="CAUYUJ010019368">
    <property type="protein sequence ID" value="CAK0890553.1"/>
    <property type="molecule type" value="Genomic_DNA"/>
</dbReference>
<protein>
    <recommendedName>
        <fullName evidence="3">Flagellar associated protein</fullName>
    </recommendedName>
</protein>
<dbReference type="InterPro" id="IPR021610">
    <property type="entry name" value="DUF3228"/>
</dbReference>
<accession>A0ABN9WUN7</accession>